<dbReference type="EMBL" id="SHMR01000001">
    <property type="protein sequence ID" value="RZH69315.1"/>
    <property type="molecule type" value="Genomic_DNA"/>
</dbReference>
<keyword evidence="1" id="KW-1133">Transmembrane helix</keyword>
<feature type="transmembrane region" description="Helical" evidence="1">
    <location>
        <begin position="12"/>
        <end position="29"/>
    </location>
</feature>
<keyword evidence="1" id="KW-0812">Transmembrane</keyword>
<evidence type="ECO:0000256" key="1">
    <source>
        <dbReference type="SAM" id="Phobius"/>
    </source>
</evidence>
<feature type="transmembrane region" description="Helical" evidence="1">
    <location>
        <begin position="36"/>
        <end position="56"/>
    </location>
</feature>
<reference evidence="2 3" key="1">
    <citation type="submission" date="2019-02" db="EMBL/GenBank/DDBJ databases">
        <title>Genome analysis provides insights into bioremediation potentialities and Haloocin production by Natrinema altunense strain 4.1R isolated from Chott Douz in Tunisian desert.</title>
        <authorList>
            <person name="Najjari A."/>
            <person name="Youssef N."/>
            <person name="Ben Dhia O."/>
            <person name="Ferjani R."/>
            <person name="El Hidri D."/>
            <person name="Ouzari H.I."/>
            <person name="Cherif A."/>
        </authorList>
    </citation>
    <scope>NUCLEOTIDE SEQUENCE [LARGE SCALE GENOMIC DNA]</scope>
    <source>
        <strain evidence="2 3">4.1R</strain>
    </source>
</reference>
<sequence>MAETVDLQTPVVGAGLVVAIGLLVYGRVVSETVVGIDAAVGATWVLAATFAALAAIHASVGQYDLTLGHGGGAVGWLLVLLGSTGPHVALGLVLLVLSGGYIAIRTRRRRDDGSKEPSAGR</sequence>
<organism evidence="2 3">
    <name type="scientific">Natrinema altunense</name>
    <dbReference type="NCBI Taxonomy" id="222984"/>
    <lineage>
        <taxon>Archaea</taxon>
        <taxon>Methanobacteriati</taxon>
        <taxon>Methanobacteriota</taxon>
        <taxon>Stenosarchaea group</taxon>
        <taxon>Halobacteria</taxon>
        <taxon>Halobacteriales</taxon>
        <taxon>Natrialbaceae</taxon>
        <taxon>Natrinema</taxon>
    </lineage>
</organism>
<comment type="caution">
    <text evidence="2">The sequence shown here is derived from an EMBL/GenBank/DDBJ whole genome shotgun (WGS) entry which is preliminary data.</text>
</comment>
<dbReference type="Proteomes" id="UP000292704">
    <property type="component" value="Unassembled WGS sequence"/>
</dbReference>
<evidence type="ECO:0000313" key="3">
    <source>
        <dbReference type="Proteomes" id="UP000292704"/>
    </source>
</evidence>
<evidence type="ECO:0008006" key="4">
    <source>
        <dbReference type="Google" id="ProtNLM"/>
    </source>
</evidence>
<feature type="transmembrane region" description="Helical" evidence="1">
    <location>
        <begin position="76"/>
        <end position="104"/>
    </location>
</feature>
<protein>
    <recommendedName>
        <fullName evidence="4">Integral membrane protein</fullName>
    </recommendedName>
</protein>
<keyword evidence="1" id="KW-0472">Membrane</keyword>
<dbReference type="STRING" id="222984.GCA_000731985_02727"/>
<evidence type="ECO:0000313" key="2">
    <source>
        <dbReference type="EMBL" id="RZH69315.1"/>
    </source>
</evidence>
<accession>A0A482Y595</accession>
<dbReference type="AlphaFoldDB" id="A0A482Y595"/>
<proteinExistence type="predicted"/>
<dbReference type="RefSeq" id="WP_130170180.1">
    <property type="nucleotide sequence ID" value="NZ_SHMR01000001.1"/>
</dbReference>
<name>A0A482Y595_9EURY</name>
<gene>
    <name evidence="2" type="ORF">ELS17_07785</name>
</gene>